<dbReference type="Proteomes" id="UP000248961">
    <property type="component" value="Unassembled WGS sequence"/>
</dbReference>
<dbReference type="PANTHER" id="PTHR43712">
    <property type="entry name" value="PUTATIVE (AFU_ORTHOLOGUE AFUA_4G14580)-RELATED"/>
    <property type="match status" value="1"/>
</dbReference>
<evidence type="ECO:0000256" key="2">
    <source>
        <dbReference type="ARBA" id="ARBA00022679"/>
    </source>
</evidence>
<dbReference type="GO" id="GO:0032259">
    <property type="term" value="P:methylation"/>
    <property type="evidence" value="ECO:0007669"/>
    <property type="project" value="UniProtKB-KW"/>
</dbReference>
<evidence type="ECO:0000313" key="6">
    <source>
        <dbReference type="EMBL" id="RAL13253.1"/>
    </source>
</evidence>
<evidence type="ECO:0000259" key="4">
    <source>
        <dbReference type="Pfam" id="PF00891"/>
    </source>
</evidence>
<dbReference type="RefSeq" id="XP_025552407.1">
    <property type="nucleotide sequence ID" value="XM_025700553.1"/>
</dbReference>
<dbReference type="InterPro" id="IPR036388">
    <property type="entry name" value="WH-like_DNA-bd_sf"/>
</dbReference>
<protein>
    <submittedName>
        <fullName evidence="6">S-adenosyl-L-methionine-dependent methyltransferase</fullName>
    </submittedName>
</protein>
<keyword evidence="2 6" id="KW-0808">Transferase</keyword>
<dbReference type="VEuPathDB" id="FungiDB:BO97DRAFT_477472"/>
<dbReference type="InterPro" id="IPR016461">
    <property type="entry name" value="COMT-like"/>
</dbReference>
<keyword evidence="7" id="KW-1185">Reference proteome</keyword>
<dbReference type="InterPro" id="IPR012967">
    <property type="entry name" value="COMT_dimerisation"/>
</dbReference>
<keyword evidence="1 6" id="KW-0489">Methyltransferase</keyword>
<reference evidence="6 7" key="1">
    <citation type="submission" date="2018-02" db="EMBL/GenBank/DDBJ databases">
        <title>The genomes of Aspergillus section Nigri reveals drivers in fungal speciation.</title>
        <authorList>
            <consortium name="DOE Joint Genome Institute"/>
            <person name="Vesth T.C."/>
            <person name="Nybo J."/>
            <person name="Theobald S."/>
            <person name="Brandl J."/>
            <person name="Frisvad J.C."/>
            <person name="Nielsen K.F."/>
            <person name="Lyhne E.K."/>
            <person name="Kogle M.E."/>
            <person name="Kuo A."/>
            <person name="Riley R."/>
            <person name="Clum A."/>
            <person name="Nolan M."/>
            <person name="Lipzen A."/>
            <person name="Salamov A."/>
            <person name="Henrissat B."/>
            <person name="Wiebenga A."/>
            <person name="De vries R.P."/>
            <person name="Grigoriev I.V."/>
            <person name="Mortensen U.H."/>
            <person name="Andersen M.R."/>
            <person name="Baker S.E."/>
        </authorList>
    </citation>
    <scope>NUCLEOTIDE SEQUENCE [LARGE SCALE GENOMIC DNA]</scope>
    <source>
        <strain evidence="6 7">CBS 101889</strain>
    </source>
</reference>
<organism evidence="6 7">
    <name type="scientific">Aspergillus homomorphus (strain CBS 101889)</name>
    <dbReference type="NCBI Taxonomy" id="1450537"/>
    <lineage>
        <taxon>Eukaryota</taxon>
        <taxon>Fungi</taxon>
        <taxon>Dikarya</taxon>
        <taxon>Ascomycota</taxon>
        <taxon>Pezizomycotina</taxon>
        <taxon>Eurotiomycetes</taxon>
        <taxon>Eurotiomycetidae</taxon>
        <taxon>Eurotiales</taxon>
        <taxon>Aspergillaceae</taxon>
        <taxon>Aspergillus</taxon>
        <taxon>Aspergillus subgen. Circumdati</taxon>
    </lineage>
</organism>
<feature type="domain" description="O-methyltransferase C-terminal" evidence="4">
    <location>
        <begin position="282"/>
        <end position="402"/>
    </location>
</feature>
<dbReference type="Gene3D" id="1.10.10.10">
    <property type="entry name" value="Winged helix-like DNA-binding domain superfamily/Winged helix DNA-binding domain"/>
    <property type="match status" value="1"/>
</dbReference>
<dbReference type="GO" id="GO:0008171">
    <property type="term" value="F:O-methyltransferase activity"/>
    <property type="evidence" value="ECO:0007669"/>
    <property type="project" value="InterPro"/>
</dbReference>
<dbReference type="Pfam" id="PF00891">
    <property type="entry name" value="Methyltransf_2"/>
    <property type="match status" value="1"/>
</dbReference>
<sequence>MSHSDLLDRINFLANDPELETIDDSNRKQILESIEKLRRKVETPADFTIRSVFGSHQAMVLRLAVDLGLFDAITREGGTATTAQLAKTTGGDETLVSRITRFLAAMNIFDELGPSTYKATRLSTAFTSQSPLSAVVIHATHTLITMSQLPTYFAQTGWKTPTDATDGPFQQTHHTRQTFFEHLDTNPHIQQAFNTVMSMDFRRSTIRPWFELYPTESKLLSTTTTDPDPNRITLVDVGGNQGKDLVALCAHFPHLFKSTPTLAPSTATAIAKPTKQQATPPKLILQDLPTVLASIPASTTLPGCITIQPHNFFEQQPTRHAKAYFLRTVLHDWPDKQALQILGHLRDAMAEDSVLLVNEGVIPETGAGLMAVQTDFVMMCNYGAMERTKAQWVSLLERGGFEVCGVFGEDENCGDKGGQAGPQWFLWKSAIIYTEQPRSGNTHQAKAYQTQAQQAHASTWHPALDDAWGNSG</sequence>
<dbReference type="GeneID" id="37204842"/>
<name>A0A395I0V9_ASPHC</name>
<dbReference type="Gene3D" id="3.40.50.150">
    <property type="entry name" value="Vaccinia Virus protein VP39"/>
    <property type="match status" value="1"/>
</dbReference>
<proteinExistence type="predicted"/>
<evidence type="ECO:0000313" key="7">
    <source>
        <dbReference type="Proteomes" id="UP000248961"/>
    </source>
</evidence>
<dbReference type="SUPFAM" id="SSF53335">
    <property type="entry name" value="S-adenosyl-L-methionine-dependent methyltransferases"/>
    <property type="match status" value="1"/>
</dbReference>
<gene>
    <name evidence="6" type="ORF">BO97DRAFT_477472</name>
</gene>
<dbReference type="InterPro" id="IPR036390">
    <property type="entry name" value="WH_DNA-bd_sf"/>
</dbReference>
<dbReference type="Pfam" id="PF08100">
    <property type="entry name" value="Dimerisation"/>
    <property type="match status" value="1"/>
</dbReference>
<evidence type="ECO:0000259" key="5">
    <source>
        <dbReference type="Pfam" id="PF08100"/>
    </source>
</evidence>
<dbReference type="AlphaFoldDB" id="A0A395I0V9"/>
<dbReference type="OrthoDB" id="1535081at2759"/>
<evidence type="ECO:0000256" key="3">
    <source>
        <dbReference type="ARBA" id="ARBA00022691"/>
    </source>
</evidence>
<dbReference type="PANTHER" id="PTHR43712:SF11">
    <property type="entry name" value="O-METHYLTRANSFERASE (AFU_ORTHOLOGUE AFUA_2G17820)-RELATED"/>
    <property type="match status" value="1"/>
</dbReference>
<dbReference type="SUPFAM" id="SSF46785">
    <property type="entry name" value="Winged helix' DNA-binding domain"/>
    <property type="match status" value="1"/>
</dbReference>
<accession>A0A395I0V9</accession>
<dbReference type="GO" id="GO:0046983">
    <property type="term" value="F:protein dimerization activity"/>
    <property type="evidence" value="ECO:0007669"/>
    <property type="project" value="InterPro"/>
</dbReference>
<dbReference type="InterPro" id="IPR029063">
    <property type="entry name" value="SAM-dependent_MTases_sf"/>
</dbReference>
<feature type="domain" description="O-methyltransferase dimerisation" evidence="5">
    <location>
        <begin position="52"/>
        <end position="128"/>
    </location>
</feature>
<dbReference type="EMBL" id="KZ824280">
    <property type="protein sequence ID" value="RAL13253.1"/>
    <property type="molecule type" value="Genomic_DNA"/>
</dbReference>
<evidence type="ECO:0000256" key="1">
    <source>
        <dbReference type="ARBA" id="ARBA00022603"/>
    </source>
</evidence>
<dbReference type="GO" id="GO:0044550">
    <property type="term" value="P:secondary metabolite biosynthetic process"/>
    <property type="evidence" value="ECO:0007669"/>
    <property type="project" value="UniProtKB-ARBA"/>
</dbReference>
<keyword evidence="3" id="KW-0949">S-adenosyl-L-methionine</keyword>
<dbReference type="PROSITE" id="PS51683">
    <property type="entry name" value="SAM_OMT_II"/>
    <property type="match status" value="1"/>
</dbReference>
<dbReference type="InterPro" id="IPR001077">
    <property type="entry name" value="COMT_C"/>
</dbReference>